<organism evidence="1 2">
    <name type="scientific">Nostoc parmelioides FACHB-3921</name>
    <dbReference type="NCBI Taxonomy" id="2692909"/>
    <lineage>
        <taxon>Bacteria</taxon>
        <taxon>Bacillati</taxon>
        <taxon>Cyanobacteriota</taxon>
        <taxon>Cyanophyceae</taxon>
        <taxon>Nostocales</taxon>
        <taxon>Nostocaceae</taxon>
        <taxon>Nostoc</taxon>
    </lineage>
</organism>
<keyword evidence="2" id="KW-1185">Reference proteome</keyword>
<sequence>MQKLLTLQNLGIAIAVKNYNCSILTYDFLKYGNIVPLDWELAREPVVSNQGSQVIFRNGVSITAQQGMLSFLEVIGSKDIAEIQIPAIAHRYIQALPNSDYQGLGIDLRGYITETQADTEGNIQKYLQSLLAPAPWQEVGNDPVQVSLQLGFTLEQGQLNLNINEGKLYITEEETVPIVLFSGNFSYGITGNNKEEQLQSLHQLIDNWQPALETYQDIINTKFLQSRIVVQDAPQSETDSSDLLISQS</sequence>
<protein>
    <submittedName>
        <fullName evidence="1">Uncharacterized protein</fullName>
    </submittedName>
</protein>
<reference evidence="1 2" key="1">
    <citation type="journal article" date="2020" name="ISME J.">
        <title>Comparative genomics reveals insights into cyanobacterial evolution and habitat adaptation.</title>
        <authorList>
            <person name="Chen M.Y."/>
            <person name="Teng W.K."/>
            <person name="Zhao L."/>
            <person name="Hu C.X."/>
            <person name="Zhou Y.K."/>
            <person name="Han B.P."/>
            <person name="Song L.R."/>
            <person name="Shu W.S."/>
        </authorList>
    </citation>
    <scope>NUCLEOTIDE SEQUENCE [LARGE SCALE GENOMIC DNA]</scope>
    <source>
        <strain evidence="1 2">FACHB-3921</strain>
    </source>
</reference>
<gene>
    <name evidence="1" type="ORF">H6G14_13665</name>
</gene>
<dbReference type="EMBL" id="JACJQL010000017">
    <property type="protein sequence ID" value="MBD2252346.1"/>
    <property type="molecule type" value="Genomic_DNA"/>
</dbReference>
<evidence type="ECO:0000313" key="2">
    <source>
        <dbReference type="Proteomes" id="UP000621307"/>
    </source>
</evidence>
<accession>A0ABR8BEV5</accession>
<comment type="caution">
    <text evidence="1">The sequence shown here is derived from an EMBL/GenBank/DDBJ whole genome shotgun (WGS) entry which is preliminary data.</text>
</comment>
<dbReference type="RefSeq" id="WP_190567939.1">
    <property type="nucleotide sequence ID" value="NZ_JACJQL010000017.1"/>
</dbReference>
<proteinExistence type="predicted"/>
<evidence type="ECO:0000313" key="1">
    <source>
        <dbReference type="EMBL" id="MBD2252346.1"/>
    </source>
</evidence>
<dbReference type="Proteomes" id="UP000621307">
    <property type="component" value="Unassembled WGS sequence"/>
</dbReference>
<name>A0ABR8BEV5_9NOSO</name>